<dbReference type="InterPro" id="IPR054491">
    <property type="entry name" value="MGH1-like_GH"/>
</dbReference>
<evidence type="ECO:0000259" key="1">
    <source>
        <dbReference type="Pfam" id="PF22422"/>
    </source>
</evidence>
<dbReference type="InterPro" id="IPR004888">
    <property type="entry name" value="Glycoside_hydrolase_63"/>
</dbReference>
<accession>A0A517P9V3</accession>
<dbReference type="PANTHER" id="PTHR10412">
    <property type="entry name" value="MANNOSYL-OLIGOSACCHARIDE GLUCOSIDASE"/>
    <property type="match status" value="1"/>
</dbReference>
<name>A0A517P9V3_9PLAN</name>
<organism evidence="2 3">
    <name type="scientific">Alienimonas californiensis</name>
    <dbReference type="NCBI Taxonomy" id="2527989"/>
    <lineage>
        <taxon>Bacteria</taxon>
        <taxon>Pseudomonadati</taxon>
        <taxon>Planctomycetota</taxon>
        <taxon>Planctomycetia</taxon>
        <taxon>Planctomycetales</taxon>
        <taxon>Planctomycetaceae</taxon>
        <taxon>Alienimonas</taxon>
    </lineage>
</organism>
<dbReference type="Gene3D" id="1.50.10.10">
    <property type="match status" value="1"/>
</dbReference>
<dbReference type="EMBL" id="CP036265">
    <property type="protein sequence ID" value="QDT16144.1"/>
    <property type="molecule type" value="Genomic_DNA"/>
</dbReference>
<keyword evidence="3" id="KW-1185">Reference proteome</keyword>
<dbReference type="Proteomes" id="UP000318741">
    <property type="component" value="Chromosome"/>
</dbReference>
<dbReference type="KEGG" id="acaf:CA12_22420"/>
<sequence length="905" mass="104188">MQPSGTTVESQRLSAAVARVPGSNWQRWGPYLSERQWGTVREDYSADSSAWKYLPHDHARSRAYRWGEDGLLGWTDRECRLCFSVALWNGEDGILKERLFGLDGREGNHGEDVKECYYYLDATPTASYCKALYKYPHAAFPYRELLEENGRRGRDVPEYELTDTSAFDRGHWDVLCEYVKGSPNDILIRLTITNQGPLNTLHLIPQLWFRNTWSWGRDGQEGAWPRPDIRLDRNAGCLRTEHASLEPFNFWAGPGMRGNKPRWLFTDNETNRAALFNADNPDPFCKDAFHRLIVHAEKGVVKRARSGTKAGAHYKLRVKSGGEAVVELRLSNEQESPAEPFGPAFNELFDRRRAEADEFYDDKYPTGMEAGDRMICRQADAGLIWTKQFYYYVVKDWLEGDPAQPAPAEKRKVGRNSEWTHLFSRDILTMPDAWEYPWFAAWDTAFHCVAFAKLDPFFARDQLILFLREWYMHPNGQIPAYEWNFSDVNPPVHAWAVWRVYQMSGEPGKRDRAFLARAFQKLLMNFTWWVNRKDPTGRNVFGGGFLGLDNIGVFDRSKNLPEGGHLEQADGTAWMAFYCASMLSIAFELASEDPVYADVASKFFEHYIAIGHAMNTVGGSGLWDEEDGFYYDRLICGERVFTMKLRSMVGIIPLFTVDVLEDAVIDRLPNFRKRMRWFLKNRKEMLEGLAYMEQDAAEGEHGLRLLSVPTREKLERILAYVLDEKEFLSPYGVRSMSKIYDKEPYVFKLDGSTHEVRYTPAESRTSMFGGNSNWRGPVWFPLNFLLIEALQRFHRYYGDEFQIECPTGSGTMMTLAEVAQELERRLISLFQPDENGRRPCHGEDVRYAEDPAWQDLILFYEYFDGDNGRGCGTSHQTGWTALAGFMLEHVGGRDQTDDLGSGMEN</sequence>
<dbReference type="Pfam" id="PF22422">
    <property type="entry name" value="MGH1-like_GH"/>
    <property type="match status" value="2"/>
</dbReference>
<evidence type="ECO:0000313" key="2">
    <source>
        <dbReference type="EMBL" id="QDT16144.1"/>
    </source>
</evidence>
<proteinExistence type="predicted"/>
<reference evidence="2 3" key="1">
    <citation type="submission" date="2019-02" db="EMBL/GenBank/DDBJ databases">
        <title>Deep-cultivation of Planctomycetes and their phenomic and genomic characterization uncovers novel biology.</title>
        <authorList>
            <person name="Wiegand S."/>
            <person name="Jogler M."/>
            <person name="Boedeker C."/>
            <person name="Pinto D."/>
            <person name="Vollmers J."/>
            <person name="Rivas-Marin E."/>
            <person name="Kohn T."/>
            <person name="Peeters S.H."/>
            <person name="Heuer A."/>
            <person name="Rast P."/>
            <person name="Oberbeckmann S."/>
            <person name="Bunk B."/>
            <person name="Jeske O."/>
            <person name="Meyerdierks A."/>
            <person name="Storesund J.E."/>
            <person name="Kallscheuer N."/>
            <person name="Luecker S."/>
            <person name="Lage O.M."/>
            <person name="Pohl T."/>
            <person name="Merkel B.J."/>
            <person name="Hornburger P."/>
            <person name="Mueller R.-W."/>
            <person name="Bruemmer F."/>
            <person name="Labrenz M."/>
            <person name="Spormann A.M."/>
            <person name="Op den Camp H."/>
            <person name="Overmann J."/>
            <person name="Amann R."/>
            <person name="Jetten M.S.M."/>
            <person name="Mascher T."/>
            <person name="Medema M.H."/>
            <person name="Devos D.P."/>
            <person name="Kaster A.-K."/>
            <person name="Ovreas L."/>
            <person name="Rohde M."/>
            <person name="Galperin M.Y."/>
            <person name="Jogler C."/>
        </authorList>
    </citation>
    <scope>NUCLEOTIDE SEQUENCE [LARGE SCALE GENOMIC DNA]</scope>
    <source>
        <strain evidence="2 3">CA12</strain>
    </source>
</reference>
<feature type="domain" description="Mannosylglycerate hydrolase MGH1-like glycoside hydrolase" evidence="1">
    <location>
        <begin position="436"/>
        <end position="538"/>
    </location>
</feature>
<dbReference type="PANTHER" id="PTHR10412:SF10">
    <property type="entry name" value="GLYCOSYL HYDROLASE FAMILY 63 C-TERMINAL DOMAIN-CONTAINING PROTEIN"/>
    <property type="match status" value="1"/>
</dbReference>
<protein>
    <submittedName>
        <fullName evidence="2">Mannosyl oligosaccharide glucosidase</fullName>
    </submittedName>
</protein>
<dbReference type="GO" id="GO:0009311">
    <property type="term" value="P:oligosaccharide metabolic process"/>
    <property type="evidence" value="ECO:0007669"/>
    <property type="project" value="InterPro"/>
</dbReference>
<dbReference type="RefSeq" id="WP_145359013.1">
    <property type="nucleotide sequence ID" value="NZ_CP036265.1"/>
</dbReference>
<dbReference type="InterPro" id="IPR008928">
    <property type="entry name" value="6-hairpin_glycosidase_sf"/>
</dbReference>
<dbReference type="SUPFAM" id="SSF48208">
    <property type="entry name" value="Six-hairpin glycosidases"/>
    <property type="match status" value="1"/>
</dbReference>
<dbReference type="AlphaFoldDB" id="A0A517P9V3"/>
<dbReference type="InterPro" id="IPR012341">
    <property type="entry name" value="6hp_glycosidase-like_sf"/>
</dbReference>
<gene>
    <name evidence="2" type="ORF">CA12_22420</name>
</gene>
<evidence type="ECO:0000313" key="3">
    <source>
        <dbReference type="Proteomes" id="UP000318741"/>
    </source>
</evidence>
<dbReference type="GO" id="GO:0004573">
    <property type="term" value="F:Glc3Man9GlcNAc2 oligosaccharide glucosidase activity"/>
    <property type="evidence" value="ECO:0007669"/>
    <property type="project" value="InterPro"/>
</dbReference>
<feature type="domain" description="Mannosylglycerate hydrolase MGH1-like glycoside hydrolase" evidence="1">
    <location>
        <begin position="707"/>
        <end position="877"/>
    </location>
</feature>
<dbReference type="OrthoDB" id="9798687at2"/>